<feature type="chain" id="PRO_5041905273" description="Secreted protein" evidence="1">
    <location>
        <begin position="20"/>
        <end position="81"/>
    </location>
</feature>
<name>A0AAD9GP90_9STRA</name>
<reference evidence="2" key="1">
    <citation type="submission" date="2023-08" db="EMBL/GenBank/DDBJ databases">
        <title>Reference Genome Resource for the Citrus Pathogen Phytophthora citrophthora.</title>
        <authorList>
            <person name="Moller H."/>
            <person name="Coetzee B."/>
            <person name="Rose L.J."/>
            <person name="Van Niekerk J.M."/>
        </authorList>
    </citation>
    <scope>NUCLEOTIDE SEQUENCE</scope>
    <source>
        <strain evidence="2">STE-U-9442</strain>
    </source>
</reference>
<keyword evidence="1" id="KW-0732">Signal</keyword>
<organism evidence="2 3">
    <name type="scientific">Phytophthora citrophthora</name>
    <dbReference type="NCBI Taxonomy" id="4793"/>
    <lineage>
        <taxon>Eukaryota</taxon>
        <taxon>Sar</taxon>
        <taxon>Stramenopiles</taxon>
        <taxon>Oomycota</taxon>
        <taxon>Peronosporomycetes</taxon>
        <taxon>Peronosporales</taxon>
        <taxon>Peronosporaceae</taxon>
        <taxon>Phytophthora</taxon>
    </lineage>
</organism>
<accession>A0AAD9GP90</accession>
<dbReference type="EMBL" id="JASMQC010000011">
    <property type="protein sequence ID" value="KAK1941833.1"/>
    <property type="molecule type" value="Genomic_DNA"/>
</dbReference>
<dbReference type="Proteomes" id="UP001259832">
    <property type="component" value="Unassembled WGS sequence"/>
</dbReference>
<evidence type="ECO:0008006" key="4">
    <source>
        <dbReference type="Google" id="ProtNLM"/>
    </source>
</evidence>
<evidence type="ECO:0000313" key="2">
    <source>
        <dbReference type="EMBL" id="KAK1941833.1"/>
    </source>
</evidence>
<protein>
    <recommendedName>
        <fullName evidence="4">Secreted protein</fullName>
    </recommendedName>
</protein>
<dbReference type="AlphaFoldDB" id="A0AAD9GP90"/>
<keyword evidence="3" id="KW-1185">Reference proteome</keyword>
<feature type="signal peptide" evidence="1">
    <location>
        <begin position="1"/>
        <end position="19"/>
    </location>
</feature>
<sequence>MSRLSIIATDLPLLALSMAHFCPAGPLPITMRSKCSLARNSRNASVSGLFSAGASVLKAAARSKGRVGRREVMERRRSMIR</sequence>
<comment type="caution">
    <text evidence="2">The sequence shown here is derived from an EMBL/GenBank/DDBJ whole genome shotgun (WGS) entry which is preliminary data.</text>
</comment>
<evidence type="ECO:0000256" key="1">
    <source>
        <dbReference type="SAM" id="SignalP"/>
    </source>
</evidence>
<evidence type="ECO:0000313" key="3">
    <source>
        <dbReference type="Proteomes" id="UP001259832"/>
    </source>
</evidence>
<gene>
    <name evidence="2" type="ORF">P3T76_006897</name>
</gene>
<proteinExistence type="predicted"/>